<dbReference type="Gene3D" id="1.20.1440.60">
    <property type="entry name" value="23S rRNA-intervening sequence"/>
    <property type="match status" value="1"/>
</dbReference>
<dbReference type="EMBL" id="JACHIF010000001">
    <property type="protein sequence ID" value="MBB5036581.1"/>
    <property type="molecule type" value="Genomic_DNA"/>
</dbReference>
<comment type="caution">
    <text evidence="1">The sequence shown here is derived from an EMBL/GenBank/DDBJ whole genome shotgun (WGS) entry which is preliminary data.</text>
</comment>
<dbReference type="AlphaFoldDB" id="A0A7W7YI21"/>
<dbReference type="NCBIfam" id="TIGR02436">
    <property type="entry name" value="four helix bundle protein"/>
    <property type="match status" value="1"/>
</dbReference>
<dbReference type="InterPro" id="IPR012657">
    <property type="entry name" value="23S_rRNA-intervening_sequence"/>
</dbReference>
<reference evidence="1 2" key="1">
    <citation type="submission" date="2020-08" db="EMBL/GenBank/DDBJ databases">
        <title>Genomic Encyclopedia of Type Strains, Phase IV (KMG-IV): sequencing the most valuable type-strain genomes for metagenomic binning, comparative biology and taxonomic classification.</title>
        <authorList>
            <person name="Goeker M."/>
        </authorList>
    </citation>
    <scope>NUCLEOTIDE SEQUENCE [LARGE SCALE GENOMIC DNA]</scope>
    <source>
        <strain evidence="1 2">DSM 12251</strain>
    </source>
</reference>
<dbReference type="Proteomes" id="UP000534294">
    <property type="component" value="Unassembled WGS sequence"/>
</dbReference>
<evidence type="ECO:0000313" key="2">
    <source>
        <dbReference type="Proteomes" id="UP000534294"/>
    </source>
</evidence>
<dbReference type="Pfam" id="PF05635">
    <property type="entry name" value="23S_rRNA_IVP"/>
    <property type="match status" value="1"/>
</dbReference>
<dbReference type="InterPro" id="IPR036583">
    <property type="entry name" value="23S_rRNA_IVS_sf"/>
</dbReference>
<dbReference type="PANTHER" id="PTHR38471:SF2">
    <property type="entry name" value="FOUR HELIX BUNDLE PROTEIN"/>
    <property type="match status" value="1"/>
</dbReference>
<sequence length="125" mass="14152">MRKQFPFEKLEVWQRARQLVTHVYECSRTFPKDERFGLTSQLTRSAVSVANNLAEGCGRSSLKDQAHFSAQAYGSLMETASDLIIATDLGFSQEKVTDPLLDQAYDLSVRIHNLRESQLRRAADS</sequence>
<name>A0A7W7YI21_9BACT</name>
<accession>A0A7W7YI21</accession>
<organism evidence="1 2">
    <name type="scientific">Prosthecobacter dejongeii</name>
    <dbReference type="NCBI Taxonomy" id="48465"/>
    <lineage>
        <taxon>Bacteria</taxon>
        <taxon>Pseudomonadati</taxon>
        <taxon>Verrucomicrobiota</taxon>
        <taxon>Verrucomicrobiia</taxon>
        <taxon>Verrucomicrobiales</taxon>
        <taxon>Verrucomicrobiaceae</taxon>
        <taxon>Prosthecobacter</taxon>
    </lineage>
</organism>
<dbReference type="RefSeq" id="WP_184205562.1">
    <property type="nucleotide sequence ID" value="NZ_JACHIF010000001.1"/>
</dbReference>
<dbReference type="CDD" id="cd16377">
    <property type="entry name" value="23S_rRNA_IVP_like"/>
    <property type="match status" value="1"/>
</dbReference>
<dbReference type="PANTHER" id="PTHR38471">
    <property type="entry name" value="FOUR HELIX BUNDLE PROTEIN"/>
    <property type="match status" value="1"/>
</dbReference>
<gene>
    <name evidence="1" type="ORF">HNQ64_000815</name>
</gene>
<keyword evidence="2" id="KW-1185">Reference proteome</keyword>
<evidence type="ECO:0000313" key="1">
    <source>
        <dbReference type="EMBL" id="MBB5036581.1"/>
    </source>
</evidence>
<dbReference type="SUPFAM" id="SSF158446">
    <property type="entry name" value="IVS-encoded protein-like"/>
    <property type="match status" value="1"/>
</dbReference>
<protein>
    <submittedName>
        <fullName evidence="1">Four helix bundle protein</fullName>
    </submittedName>
</protein>
<proteinExistence type="predicted"/>